<dbReference type="GO" id="GO:0005737">
    <property type="term" value="C:cytoplasm"/>
    <property type="evidence" value="ECO:0007669"/>
    <property type="project" value="TreeGrafter"/>
</dbReference>
<evidence type="ECO:0000256" key="4">
    <source>
        <dbReference type="ARBA" id="ARBA00022860"/>
    </source>
</evidence>
<dbReference type="InterPro" id="IPR001609">
    <property type="entry name" value="Myosin_head_motor_dom-like"/>
</dbReference>
<keyword evidence="8 9" id="KW-0009">Actin-binding</keyword>
<sequence>MSHRSGQEDPERYLFVDRAVVYNPATQADWTAKKLVWVPSERHGFEAAGIREERGEEVLVELAENGKKVVINKDDIQKMNPPKFSKVEDMAELTCLNEASVLHNLKDRYYSGLIYTYSGLFCVVINPYKNLPIYSENIIEMYRGKKRHEMPPHIYAISESAYRCMLQDREDQSILCTGESGAGKTENTKKVIQYLAHVASSHKGRKDHNIPVFVCGELERQLLQANPILESFGNAKTVKNDNSSRFGKFIRINFDVTGYIVGANIETYLLEKSRAIRQAKDERTFHIFYRLLAGAGEHLRSECLCTAFKARAERVN</sequence>
<keyword evidence="4" id="KW-0112">Calmodulin-binding</keyword>
<reference evidence="13" key="1">
    <citation type="submission" date="2020-03" db="EMBL/GenBank/DDBJ databases">
        <title>Evolution of repeat sequences and sex chromosomes of tilapia species revealed by chromosome-level genomes.</title>
        <authorList>
            <person name="Xu L."/>
            <person name="Tao W."/>
            <person name="Wang D."/>
            <person name="Zhou Q."/>
        </authorList>
    </citation>
    <scope>NUCLEOTIDE SEQUENCE [LARGE SCALE GENOMIC DNA]</scope>
    <source>
        <strain evidence="13">Israel</strain>
    </source>
</reference>
<evidence type="ECO:0000256" key="1">
    <source>
        <dbReference type="ARBA" id="ARBA00008314"/>
    </source>
</evidence>
<dbReference type="InterPro" id="IPR036961">
    <property type="entry name" value="Kinesin_motor_dom_sf"/>
</dbReference>
<proteinExistence type="inferred from homology"/>
<organism evidence="12 13">
    <name type="scientific">Oreochromis aureus</name>
    <name type="common">Israeli tilapia</name>
    <name type="synonym">Chromis aureus</name>
    <dbReference type="NCBI Taxonomy" id="47969"/>
    <lineage>
        <taxon>Eukaryota</taxon>
        <taxon>Metazoa</taxon>
        <taxon>Chordata</taxon>
        <taxon>Craniata</taxon>
        <taxon>Vertebrata</taxon>
        <taxon>Euteleostomi</taxon>
        <taxon>Actinopterygii</taxon>
        <taxon>Neopterygii</taxon>
        <taxon>Teleostei</taxon>
        <taxon>Neoteleostei</taxon>
        <taxon>Acanthomorphata</taxon>
        <taxon>Ovalentaria</taxon>
        <taxon>Cichlomorphae</taxon>
        <taxon>Cichliformes</taxon>
        <taxon>Cichlidae</taxon>
        <taxon>African cichlids</taxon>
        <taxon>Pseudocrenilabrinae</taxon>
        <taxon>Oreochromini</taxon>
        <taxon>Oreochromis</taxon>
    </lineage>
</organism>
<dbReference type="GO" id="GO:0000146">
    <property type="term" value="F:microfilament motor activity"/>
    <property type="evidence" value="ECO:0007669"/>
    <property type="project" value="TreeGrafter"/>
</dbReference>
<dbReference type="PRINTS" id="PR00193">
    <property type="entry name" value="MYOSINHEAVY"/>
</dbReference>
<evidence type="ECO:0000313" key="12">
    <source>
        <dbReference type="Ensembl" id="ENSOABP00000064437.1"/>
    </source>
</evidence>
<keyword evidence="2 9" id="KW-0547">Nucleotide-binding</keyword>
<keyword evidence="13" id="KW-1185">Reference proteome</keyword>
<comment type="similarity">
    <text evidence="1 9">Belongs to the TRAFAC class myosin-kinesin ATPase superfamily. Myosin family.</text>
</comment>
<protein>
    <recommendedName>
        <fullName evidence="14">Myosin, heavy chain 10, non-muscle</fullName>
    </recommendedName>
</protein>
<dbReference type="PANTHER" id="PTHR13140:SF857">
    <property type="entry name" value="MYOSIN-11"/>
    <property type="match status" value="1"/>
</dbReference>
<dbReference type="Gene3D" id="3.40.850.10">
    <property type="entry name" value="Kinesin motor domain"/>
    <property type="match status" value="1"/>
</dbReference>
<dbReference type="GO" id="GO:0016020">
    <property type="term" value="C:membrane"/>
    <property type="evidence" value="ECO:0007669"/>
    <property type="project" value="TreeGrafter"/>
</dbReference>
<feature type="binding site" evidence="9">
    <location>
        <begin position="178"/>
        <end position="185"/>
    </location>
    <ligand>
        <name>ATP</name>
        <dbReference type="ChEBI" id="CHEBI:30616"/>
    </ligand>
</feature>
<dbReference type="SMART" id="SM00242">
    <property type="entry name" value="MYSc"/>
    <property type="match status" value="1"/>
</dbReference>
<dbReference type="SUPFAM" id="SSF52540">
    <property type="entry name" value="P-loop containing nucleoside triphosphate hydrolases"/>
    <property type="match status" value="1"/>
</dbReference>
<dbReference type="InterPro" id="IPR004009">
    <property type="entry name" value="SH3_Myosin"/>
</dbReference>
<evidence type="ECO:0008006" key="14">
    <source>
        <dbReference type="Google" id="ProtNLM"/>
    </source>
</evidence>
<keyword evidence="5" id="KW-0175">Coiled coil</keyword>
<evidence type="ECO:0000256" key="8">
    <source>
        <dbReference type="ARBA" id="ARBA00023203"/>
    </source>
</evidence>
<dbReference type="AlphaFoldDB" id="A0AAZ1X9R2"/>
<dbReference type="GO" id="GO:0016459">
    <property type="term" value="C:myosin complex"/>
    <property type="evidence" value="ECO:0007669"/>
    <property type="project" value="UniProtKB-KW"/>
</dbReference>
<evidence type="ECO:0000259" key="10">
    <source>
        <dbReference type="PROSITE" id="PS51456"/>
    </source>
</evidence>
<dbReference type="Proteomes" id="UP000472276">
    <property type="component" value="Unassembled WGS sequence"/>
</dbReference>
<dbReference type="PROSITE" id="PS51456">
    <property type="entry name" value="MYOSIN_MOTOR"/>
    <property type="match status" value="1"/>
</dbReference>
<evidence type="ECO:0000256" key="3">
    <source>
        <dbReference type="ARBA" id="ARBA00022840"/>
    </source>
</evidence>
<dbReference type="Gene3D" id="1.10.10.820">
    <property type="match status" value="1"/>
</dbReference>
<dbReference type="Gene3D" id="2.30.30.360">
    <property type="entry name" value="Myosin S1 fragment, N-terminal"/>
    <property type="match status" value="1"/>
</dbReference>
<keyword evidence="3 9" id="KW-0067">ATP-binding</keyword>
<dbReference type="GO" id="GO:0051015">
    <property type="term" value="F:actin filament binding"/>
    <property type="evidence" value="ECO:0007669"/>
    <property type="project" value="InterPro"/>
</dbReference>
<dbReference type="GO" id="GO:0007015">
    <property type="term" value="P:actin filament organization"/>
    <property type="evidence" value="ECO:0007669"/>
    <property type="project" value="TreeGrafter"/>
</dbReference>
<feature type="domain" description="Myosin motor" evidence="10">
    <location>
        <begin position="85"/>
        <end position="316"/>
    </location>
</feature>
<dbReference type="GO" id="GO:0005524">
    <property type="term" value="F:ATP binding"/>
    <property type="evidence" value="ECO:0007669"/>
    <property type="project" value="UniProtKB-UniRule"/>
</dbReference>
<dbReference type="PANTHER" id="PTHR13140">
    <property type="entry name" value="MYOSIN"/>
    <property type="match status" value="1"/>
</dbReference>
<reference evidence="12" key="3">
    <citation type="submission" date="2025-09" db="UniProtKB">
        <authorList>
            <consortium name="Ensembl"/>
        </authorList>
    </citation>
    <scope>IDENTIFICATION</scope>
</reference>
<feature type="domain" description="Myosin N-terminal SH3-like" evidence="11">
    <location>
        <begin position="31"/>
        <end position="81"/>
    </location>
</feature>
<comment type="caution">
    <text evidence="9">Lacks conserved residue(s) required for the propagation of feature annotation.</text>
</comment>
<dbReference type="InterPro" id="IPR008989">
    <property type="entry name" value="Myosin_S1_N"/>
</dbReference>
<evidence type="ECO:0000256" key="2">
    <source>
        <dbReference type="ARBA" id="ARBA00022741"/>
    </source>
</evidence>
<dbReference type="PROSITE" id="PS51844">
    <property type="entry name" value="SH3_LIKE"/>
    <property type="match status" value="1"/>
</dbReference>
<evidence type="ECO:0000256" key="9">
    <source>
        <dbReference type="PROSITE-ProRule" id="PRU00782"/>
    </source>
</evidence>
<dbReference type="GO" id="GO:0005516">
    <property type="term" value="F:calmodulin binding"/>
    <property type="evidence" value="ECO:0007669"/>
    <property type="project" value="UniProtKB-KW"/>
</dbReference>
<name>A0AAZ1X9R2_OREAU</name>
<dbReference type="FunFam" id="3.40.850.10:FF:000101">
    <property type="entry name" value="Slow myosin heavy chain 2"/>
    <property type="match status" value="1"/>
</dbReference>
<evidence type="ECO:0000256" key="6">
    <source>
        <dbReference type="ARBA" id="ARBA00023123"/>
    </source>
</evidence>
<reference evidence="12" key="2">
    <citation type="submission" date="2025-08" db="UniProtKB">
        <authorList>
            <consortium name="Ensembl"/>
        </authorList>
    </citation>
    <scope>IDENTIFICATION</scope>
</reference>
<dbReference type="Ensembl" id="ENSOABT00000064822.1">
    <property type="protein sequence ID" value="ENSOABP00000064437.1"/>
    <property type="gene ID" value="ENSOABG00000001274.2"/>
</dbReference>
<evidence type="ECO:0000259" key="11">
    <source>
        <dbReference type="PROSITE" id="PS51844"/>
    </source>
</evidence>
<evidence type="ECO:0000256" key="7">
    <source>
        <dbReference type="ARBA" id="ARBA00023175"/>
    </source>
</evidence>
<evidence type="ECO:0000313" key="13">
    <source>
        <dbReference type="Proteomes" id="UP000472276"/>
    </source>
</evidence>
<dbReference type="Pfam" id="PF02736">
    <property type="entry name" value="Myosin_N"/>
    <property type="match status" value="1"/>
</dbReference>
<gene>
    <name evidence="12" type="primary">MYH10</name>
</gene>
<accession>A0AAZ1X9R2</accession>
<dbReference type="InterPro" id="IPR027417">
    <property type="entry name" value="P-loop_NTPase"/>
</dbReference>
<keyword evidence="6 9" id="KW-0518">Myosin</keyword>
<evidence type="ECO:0000256" key="5">
    <source>
        <dbReference type="ARBA" id="ARBA00023054"/>
    </source>
</evidence>
<dbReference type="FunFam" id="2.30.30.360:FF:000001">
    <property type="entry name" value="Myosin heavy chain"/>
    <property type="match status" value="1"/>
</dbReference>
<keyword evidence="7 9" id="KW-0505">Motor protein</keyword>
<dbReference type="Pfam" id="PF00063">
    <property type="entry name" value="Myosin_head"/>
    <property type="match status" value="1"/>
</dbReference>